<comment type="caution">
    <text evidence="1">The sequence shown here is derived from an EMBL/GenBank/DDBJ whole genome shotgun (WGS) entry which is preliminary data.</text>
</comment>
<dbReference type="Gene3D" id="3.30.300.30">
    <property type="match status" value="1"/>
</dbReference>
<evidence type="ECO:0000313" key="1">
    <source>
        <dbReference type="EMBL" id="MFD6792787.1"/>
    </source>
</evidence>
<dbReference type="PANTHER" id="PTHR43845:SF1">
    <property type="entry name" value="BLR5969 PROTEIN"/>
    <property type="match status" value="1"/>
</dbReference>
<dbReference type="RefSeq" id="WP_258937566.1">
    <property type="nucleotide sequence ID" value="NZ_JANBBF010000012.1"/>
</dbReference>
<dbReference type="Gene3D" id="3.40.50.12780">
    <property type="entry name" value="N-terminal domain of ligase-like"/>
    <property type="match status" value="1"/>
</dbReference>
<protein>
    <submittedName>
        <fullName evidence="1">Phenylacetate--CoA ligase family protein</fullName>
    </submittedName>
</protein>
<dbReference type="PANTHER" id="PTHR43845">
    <property type="entry name" value="BLR5969 PROTEIN"/>
    <property type="match status" value="1"/>
</dbReference>
<dbReference type="SUPFAM" id="SSF56801">
    <property type="entry name" value="Acetyl-CoA synthetase-like"/>
    <property type="match status" value="1"/>
</dbReference>
<proteinExistence type="predicted"/>
<sequence length="451" mass="48922">MTNSGRHWYAEEADDWDAIQARQIDALPTLVRRLRDRSGLYAERLADTDPDRVDTLASLQDLPFTTKEDLRMGQSTSVGGERAILGRQQAVETDELEQVISSSGTSGSPVHFGLTRNDRESWTDAIGAFYVTAGVGPGSIAALSTGMPMVAGGIPYADGIRRTGAALVWFGGQTTPRMASTLERLQVNTLIATASFATMFADKVEEVLGVPARDLGVRTVISGGEPGMGLPDVRAGVMEKWGASRVSEVMGLGDVLPGVWAECEAGDGMHFTALRDVLVELVDPATGAQVLWEEGATGELVYTTVRREATPVLRFRSRDHIVVKGMDCICGRGTPRIRCVGRTDDMLIYKAMNVFPTAIREVALAAASGEVHEVIRLRKESAAQVRFDGPIPLEMQTRHAPDRQAQEDLRRRVEGAVREQLRVRVAVEFVPDGTFGLVGDKNSIVYVADRG</sequence>
<dbReference type="GO" id="GO:0016874">
    <property type="term" value="F:ligase activity"/>
    <property type="evidence" value="ECO:0007669"/>
    <property type="project" value="UniProtKB-KW"/>
</dbReference>
<evidence type="ECO:0000313" key="2">
    <source>
        <dbReference type="Proteomes" id="UP001598673"/>
    </source>
</evidence>
<reference evidence="1 2" key="1">
    <citation type="submission" date="2024-09" db="EMBL/GenBank/DDBJ databases">
        <title>The Natural Products Discovery Center: Release of the First 8490 Sequenced Strains for Exploring Actinobacteria Biosynthetic Diversity.</title>
        <authorList>
            <person name="Kalkreuter E."/>
            <person name="Kautsar S.A."/>
            <person name="Yang D."/>
            <person name="Bader C.D."/>
            <person name="Teijaro C.N."/>
            <person name="Fluegel L."/>
            <person name="Davis C.M."/>
            <person name="Simpson J.R."/>
            <person name="Lauterbach L."/>
            <person name="Steele A.D."/>
            <person name="Gui C."/>
            <person name="Meng S."/>
            <person name="Li G."/>
            <person name="Viehrig K."/>
            <person name="Ye F."/>
            <person name="Su P."/>
            <person name="Kiefer A.F."/>
            <person name="Nichols A."/>
            <person name="Cepeda A.J."/>
            <person name="Yan W."/>
            <person name="Fan B."/>
            <person name="Jiang Y."/>
            <person name="Adhikari A."/>
            <person name="Zheng C.-J."/>
            <person name="Schuster L."/>
            <person name="Cowan T.M."/>
            <person name="Smanski M.J."/>
            <person name="Chevrette M.G."/>
            <person name="De Carvalho L.P.S."/>
            <person name="Shen B."/>
        </authorList>
    </citation>
    <scope>NUCLEOTIDE SEQUENCE [LARGE SCALE GENOMIC DNA]</scope>
    <source>
        <strain evidence="1 2">NPDC060353</strain>
    </source>
</reference>
<dbReference type="InterPro" id="IPR042099">
    <property type="entry name" value="ANL_N_sf"/>
</dbReference>
<keyword evidence="2" id="KW-1185">Reference proteome</keyword>
<dbReference type="EMBL" id="JBHXCV010000003">
    <property type="protein sequence ID" value="MFD6792787.1"/>
    <property type="molecule type" value="Genomic_DNA"/>
</dbReference>
<name>A0ABW6G0R9_9PSEU</name>
<gene>
    <name evidence="1" type="ORF">ACFWGY_05570</name>
</gene>
<accession>A0ABW6G0R9</accession>
<organism evidence="1 2">
    <name type="scientific">Prauserella salsuginis</name>
    <dbReference type="NCBI Taxonomy" id="387889"/>
    <lineage>
        <taxon>Bacteria</taxon>
        <taxon>Bacillati</taxon>
        <taxon>Actinomycetota</taxon>
        <taxon>Actinomycetes</taxon>
        <taxon>Pseudonocardiales</taxon>
        <taxon>Pseudonocardiaceae</taxon>
        <taxon>Prauserella</taxon>
        <taxon>Prauserella salsuginis group</taxon>
    </lineage>
</organism>
<keyword evidence="1" id="KW-0436">Ligase</keyword>
<dbReference type="Proteomes" id="UP001598673">
    <property type="component" value="Unassembled WGS sequence"/>
</dbReference>
<dbReference type="InterPro" id="IPR045851">
    <property type="entry name" value="AMP-bd_C_sf"/>
</dbReference>